<dbReference type="GO" id="GO:0005992">
    <property type="term" value="P:trehalose biosynthetic process"/>
    <property type="evidence" value="ECO:0007669"/>
    <property type="project" value="UniProtKB-UniPathway"/>
</dbReference>
<evidence type="ECO:0000256" key="4">
    <source>
        <dbReference type="RuleBase" id="RU361117"/>
    </source>
</evidence>
<dbReference type="Gene3D" id="3.40.50.1000">
    <property type="entry name" value="HAD superfamily/HAD-like"/>
    <property type="match status" value="1"/>
</dbReference>
<dbReference type="Gene3D" id="3.30.70.1020">
    <property type="entry name" value="Trehalose-6-phosphate phosphatase related protein, domain 2"/>
    <property type="match status" value="1"/>
</dbReference>
<keyword evidence="4" id="KW-0460">Magnesium</keyword>
<keyword evidence="3 4" id="KW-0378">Hydrolase</keyword>
<dbReference type="InterPro" id="IPR044651">
    <property type="entry name" value="OTSB-like"/>
</dbReference>
<comment type="function">
    <text evidence="4">Removes the phosphate from trehalose 6-phosphate to produce free trehalose.</text>
</comment>
<keyword evidence="4" id="KW-0479">Metal-binding</keyword>
<comment type="similarity">
    <text evidence="2 4">Belongs to the trehalose phosphatase family.</text>
</comment>
<comment type="caution">
    <text evidence="5">The sequence shown here is derived from an EMBL/GenBank/DDBJ whole genome shotgun (WGS) entry which is preliminary data.</text>
</comment>
<reference evidence="5" key="1">
    <citation type="journal article" date="2020" name="mSystems">
        <title>Genome- and Community-Level Interaction Insights into Carbon Utilization and Element Cycling Functions of Hydrothermarchaeota in Hydrothermal Sediment.</title>
        <authorList>
            <person name="Zhou Z."/>
            <person name="Liu Y."/>
            <person name="Xu W."/>
            <person name="Pan J."/>
            <person name="Luo Z.H."/>
            <person name="Li M."/>
        </authorList>
    </citation>
    <scope>NUCLEOTIDE SEQUENCE [LARGE SCALE GENOMIC DNA]</scope>
    <source>
        <strain evidence="5">SpSt-855</strain>
    </source>
</reference>
<dbReference type="UniPathway" id="UPA00299"/>
<evidence type="ECO:0000256" key="1">
    <source>
        <dbReference type="ARBA" id="ARBA00005199"/>
    </source>
</evidence>
<organism evidence="5">
    <name type="scientific">Acidobacterium capsulatum</name>
    <dbReference type="NCBI Taxonomy" id="33075"/>
    <lineage>
        <taxon>Bacteria</taxon>
        <taxon>Pseudomonadati</taxon>
        <taxon>Acidobacteriota</taxon>
        <taxon>Terriglobia</taxon>
        <taxon>Terriglobales</taxon>
        <taxon>Acidobacteriaceae</taxon>
        <taxon>Acidobacterium</taxon>
    </lineage>
</organism>
<dbReference type="GO" id="GO:0046872">
    <property type="term" value="F:metal ion binding"/>
    <property type="evidence" value="ECO:0007669"/>
    <property type="project" value="UniProtKB-KW"/>
</dbReference>
<dbReference type="InterPro" id="IPR003337">
    <property type="entry name" value="Trehalose_PPase"/>
</dbReference>
<name>A0A7V5CUS2_9BACT</name>
<evidence type="ECO:0000313" key="5">
    <source>
        <dbReference type="EMBL" id="HGY95370.1"/>
    </source>
</evidence>
<evidence type="ECO:0000256" key="2">
    <source>
        <dbReference type="ARBA" id="ARBA00008770"/>
    </source>
</evidence>
<dbReference type="GO" id="GO:0004805">
    <property type="term" value="F:trehalose-phosphatase activity"/>
    <property type="evidence" value="ECO:0007669"/>
    <property type="project" value="UniProtKB-EC"/>
</dbReference>
<protein>
    <recommendedName>
        <fullName evidence="4">Trehalose 6-phosphate phosphatase</fullName>
        <ecNumber evidence="4">3.1.3.12</ecNumber>
    </recommendedName>
</protein>
<proteinExistence type="inferred from homology"/>
<dbReference type="SUPFAM" id="SSF56784">
    <property type="entry name" value="HAD-like"/>
    <property type="match status" value="1"/>
</dbReference>
<dbReference type="EMBL" id="DTKL01000073">
    <property type="protein sequence ID" value="HGY95370.1"/>
    <property type="molecule type" value="Genomic_DNA"/>
</dbReference>
<evidence type="ECO:0000256" key="3">
    <source>
        <dbReference type="ARBA" id="ARBA00022801"/>
    </source>
</evidence>
<dbReference type="PANTHER" id="PTHR43768:SF3">
    <property type="entry name" value="TREHALOSE 6-PHOSPHATE PHOSPHATASE"/>
    <property type="match status" value="1"/>
</dbReference>
<gene>
    <name evidence="5" type="primary">otsB</name>
    <name evidence="5" type="ORF">ENW50_11910</name>
</gene>
<comment type="pathway">
    <text evidence="1 4">Glycan biosynthesis; trehalose biosynthesis.</text>
</comment>
<comment type="cofactor">
    <cofactor evidence="4">
        <name>Mg(2+)</name>
        <dbReference type="ChEBI" id="CHEBI:18420"/>
    </cofactor>
</comment>
<dbReference type="PANTHER" id="PTHR43768">
    <property type="entry name" value="TREHALOSE 6-PHOSPHATE PHOSPHATASE"/>
    <property type="match status" value="1"/>
</dbReference>
<sequence>MTTKLSCHTLPAGWEGAPAQAKFWEILQQSRRWLLLLDYDGTLAPFHQDRMLAVPYAGVSERLEALAARTRGRVVIISGRQIEDLKQLLPLRQPLEMWGSHGREHLQHDGSYRVVDLNPAERQVVDGLANEMAVRGWGHQLEHKPTALAVHWRGLPEEAQRSIQNAAEAYFASVQAPATLEMMPFESGIELRSRSRTKGQVVAEILAEEPDDAPAAFLGDDWTDEDGFAVLGERGLGILVRPEIRESRAKFHLTPPAELIRFLDHWLEHTKESIA</sequence>
<dbReference type="NCBIfam" id="TIGR00685">
    <property type="entry name" value="T6PP"/>
    <property type="match status" value="1"/>
</dbReference>
<dbReference type="Pfam" id="PF02358">
    <property type="entry name" value="Trehalose_PPase"/>
    <property type="match status" value="1"/>
</dbReference>
<dbReference type="EC" id="3.1.3.12" evidence="4"/>
<dbReference type="AlphaFoldDB" id="A0A7V5CUS2"/>
<dbReference type="InterPro" id="IPR006379">
    <property type="entry name" value="HAD-SF_hydro_IIB"/>
</dbReference>
<dbReference type="InterPro" id="IPR023214">
    <property type="entry name" value="HAD_sf"/>
</dbReference>
<dbReference type="NCBIfam" id="TIGR01484">
    <property type="entry name" value="HAD-SF-IIB"/>
    <property type="match status" value="1"/>
</dbReference>
<comment type="catalytic activity">
    <reaction evidence="4">
        <text>alpha,alpha-trehalose 6-phosphate + H2O = alpha,alpha-trehalose + phosphate</text>
        <dbReference type="Rhea" id="RHEA:23420"/>
        <dbReference type="ChEBI" id="CHEBI:15377"/>
        <dbReference type="ChEBI" id="CHEBI:16551"/>
        <dbReference type="ChEBI" id="CHEBI:43474"/>
        <dbReference type="ChEBI" id="CHEBI:58429"/>
        <dbReference type="EC" id="3.1.3.12"/>
    </reaction>
</comment>
<accession>A0A7V5CUS2</accession>
<dbReference type="InterPro" id="IPR036412">
    <property type="entry name" value="HAD-like_sf"/>
</dbReference>